<evidence type="ECO:0000313" key="1">
    <source>
        <dbReference type="EMBL" id="KAI2390837.1"/>
    </source>
</evidence>
<protein>
    <submittedName>
        <fullName evidence="1">Scaffold-type E3 ligase</fullName>
    </submittedName>
</protein>
<name>A0ACB8V252_9EURO</name>
<reference evidence="1" key="1">
    <citation type="journal article" date="2022" name="bioRxiv">
        <title>Population genetic analysis of Ophidiomyces ophidiicola, the causative agent of snake fungal disease, indicates recent introductions to the USA.</title>
        <authorList>
            <person name="Ladner J.T."/>
            <person name="Palmer J.M."/>
            <person name="Ettinger C.L."/>
            <person name="Stajich J.E."/>
            <person name="Farrell T.M."/>
            <person name="Glorioso B.M."/>
            <person name="Lawson B."/>
            <person name="Price S.J."/>
            <person name="Stengle A.G."/>
            <person name="Grear D.A."/>
            <person name="Lorch J.M."/>
        </authorList>
    </citation>
    <scope>NUCLEOTIDE SEQUENCE</scope>
    <source>
        <strain evidence="1">NWHC 24266-5</strain>
    </source>
</reference>
<accession>A0ACB8V252</accession>
<comment type="caution">
    <text evidence="1">The sequence shown here is derived from an EMBL/GenBank/DDBJ whole genome shotgun (WGS) entry which is preliminary data.</text>
</comment>
<proteinExistence type="predicted"/>
<gene>
    <name evidence="1" type="primary">DCN1</name>
    <name evidence="1" type="ORF">LOY88_001424</name>
</gene>
<sequence>MPTYTSNQKQLISQFVACASVKDSIAAKYLKNNGWVINKAMDEYSTLSYASTIWSRMAMFLQSSQVALLSNYAFSFELLPCSVFNTPKPSFCYFQSHPTASKATENTLSKLFDRYRDSPTDNPDGIGIDGAMKYLADIKVNLDEVACLAISELLRSPSMGEFTRQGFIDGWKDLGADTLKDQALFASSLRKQIPTDPVLFRRVYRYTFILCRLPGQRHLTLDIAAEQWRIFFTPDNGGISWSTQKTPWLDWWIEFVEESWKRPINKDLWEQTEVLMRKTAEDPSLRWWSPDGAWPGAVDDFVLLAKKRLGNSASSDTMKVE</sequence>
<dbReference type="EMBL" id="JALBCA010000015">
    <property type="protein sequence ID" value="KAI2390837.1"/>
    <property type="molecule type" value="Genomic_DNA"/>
</dbReference>
<keyword evidence="1" id="KW-0436">Ligase</keyword>
<organism evidence="1">
    <name type="scientific">Ophidiomyces ophidiicola</name>
    <dbReference type="NCBI Taxonomy" id="1387563"/>
    <lineage>
        <taxon>Eukaryota</taxon>
        <taxon>Fungi</taxon>
        <taxon>Dikarya</taxon>
        <taxon>Ascomycota</taxon>
        <taxon>Pezizomycotina</taxon>
        <taxon>Eurotiomycetes</taxon>
        <taxon>Eurotiomycetidae</taxon>
        <taxon>Onygenales</taxon>
        <taxon>Onygenaceae</taxon>
        <taxon>Ophidiomyces</taxon>
    </lineage>
</organism>